<dbReference type="InterPro" id="IPR001185">
    <property type="entry name" value="MS_channel"/>
</dbReference>
<dbReference type="AlphaFoldDB" id="A0A4Q9KHZ6"/>
<comment type="subcellular location">
    <subcellularLocation>
        <location evidence="1">Membrane</location>
        <topology evidence="1">Multi-pass membrane protein</topology>
    </subcellularLocation>
</comment>
<evidence type="ECO:0000256" key="6">
    <source>
        <dbReference type="ARBA" id="ARBA00023065"/>
    </source>
</evidence>
<dbReference type="Pfam" id="PF01741">
    <property type="entry name" value="MscL"/>
    <property type="match status" value="1"/>
</dbReference>
<evidence type="ECO:0000256" key="1">
    <source>
        <dbReference type="ARBA" id="ARBA00004141"/>
    </source>
</evidence>
<dbReference type="GO" id="GO:0016020">
    <property type="term" value="C:membrane"/>
    <property type="evidence" value="ECO:0007669"/>
    <property type="project" value="UniProtKB-SubCell"/>
</dbReference>
<keyword evidence="5 9" id="KW-1133">Transmembrane helix</keyword>
<keyword evidence="4 9" id="KW-0812">Transmembrane</keyword>
<dbReference type="InterPro" id="IPR036019">
    <property type="entry name" value="MscL_channel"/>
</dbReference>
<keyword evidence="2" id="KW-0813">Transport</keyword>
<sequence>MKGFKDFLMQGNLIELATAVIIAGAFGKVVEAFTKLIMDFIGLAGGTPDFSTVTIPGLGINIGVFITALISFIMIAAIVYFFVIKPYQHVKELADARLKADKDAEAPAPTTDELLAEIRDLLKTRA</sequence>
<dbReference type="InterPro" id="IPR037673">
    <property type="entry name" value="MSC/AndL"/>
</dbReference>
<comment type="caution">
    <text evidence="10">The sequence shown here is derived from an EMBL/GenBank/DDBJ whole genome shotgun (WGS) entry which is preliminary data.</text>
</comment>
<evidence type="ECO:0000256" key="4">
    <source>
        <dbReference type="ARBA" id="ARBA00022692"/>
    </source>
</evidence>
<dbReference type="NCBIfam" id="TIGR00220">
    <property type="entry name" value="mscL"/>
    <property type="match status" value="1"/>
</dbReference>
<dbReference type="GO" id="GO:0008381">
    <property type="term" value="F:mechanosensitive monoatomic ion channel activity"/>
    <property type="evidence" value="ECO:0007669"/>
    <property type="project" value="InterPro"/>
</dbReference>
<dbReference type="PANTHER" id="PTHR30266:SF2">
    <property type="entry name" value="LARGE-CONDUCTANCE MECHANOSENSITIVE CHANNEL"/>
    <property type="match status" value="1"/>
</dbReference>
<keyword evidence="7 9" id="KW-0472">Membrane</keyword>
<dbReference type="PANTHER" id="PTHR30266">
    <property type="entry name" value="MECHANOSENSITIVE CHANNEL MSCL"/>
    <property type="match status" value="1"/>
</dbReference>
<protein>
    <submittedName>
        <fullName evidence="10">Large conductance mechanosensitive channel protein MscL</fullName>
    </submittedName>
</protein>
<organism evidence="10 11">
    <name type="scientific">Propioniciclava sinopodophylli</name>
    <dbReference type="NCBI Taxonomy" id="1837344"/>
    <lineage>
        <taxon>Bacteria</taxon>
        <taxon>Bacillati</taxon>
        <taxon>Actinomycetota</taxon>
        <taxon>Actinomycetes</taxon>
        <taxon>Propionibacteriales</taxon>
        <taxon>Propionibacteriaceae</taxon>
        <taxon>Propioniciclava</taxon>
    </lineage>
</organism>
<accession>A0A4Q9KHZ6</accession>
<evidence type="ECO:0000256" key="7">
    <source>
        <dbReference type="ARBA" id="ARBA00023136"/>
    </source>
</evidence>
<evidence type="ECO:0000256" key="5">
    <source>
        <dbReference type="ARBA" id="ARBA00022989"/>
    </source>
</evidence>
<evidence type="ECO:0000256" key="2">
    <source>
        <dbReference type="ARBA" id="ARBA00022448"/>
    </source>
</evidence>
<proteinExistence type="predicted"/>
<keyword evidence="3" id="KW-1003">Cell membrane</keyword>
<evidence type="ECO:0000256" key="8">
    <source>
        <dbReference type="ARBA" id="ARBA00023303"/>
    </source>
</evidence>
<name>A0A4Q9KHZ6_9ACTN</name>
<gene>
    <name evidence="10" type="primary">mscL</name>
    <name evidence="10" type="ORF">ET989_00115</name>
</gene>
<feature type="transmembrane region" description="Helical" evidence="9">
    <location>
        <begin position="58"/>
        <end position="83"/>
    </location>
</feature>
<dbReference type="OrthoDB" id="9810350at2"/>
<evidence type="ECO:0000256" key="3">
    <source>
        <dbReference type="ARBA" id="ARBA00022475"/>
    </source>
</evidence>
<feature type="transmembrane region" description="Helical" evidence="9">
    <location>
        <begin position="12"/>
        <end position="38"/>
    </location>
</feature>
<keyword evidence="8" id="KW-0407">Ion channel</keyword>
<reference evidence="10 11" key="1">
    <citation type="submission" date="2019-01" db="EMBL/GenBank/DDBJ databases">
        <title>Lactibacter flavus gen. nov., sp. nov., a novel bacterium of the family Propionibacteriaceae isolated from raw milk and dairy products.</title>
        <authorList>
            <person name="Huptas C."/>
            <person name="Wenning M."/>
            <person name="Breitenwieser F."/>
            <person name="Doll E."/>
            <person name="Von Neubeck M."/>
            <person name="Busse H.-J."/>
            <person name="Scherer S."/>
        </authorList>
    </citation>
    <scope>NUCLEOTIDE SEQUENCE [LARGE SCALE GENOMIC DNA]</scope>
    <source>
        <strain evidence="10 11">KCTC 33808</strain>
    </source>
</reference>
<dbReference type="RefSeq" id="WP_131166538.1">
    <property type="nucleotide sequence ID" value="NZ_SDMQ01000001.1"/>
</dbReference>
<keyword evidence="6" id="KW-0406">Ion transport</keyword>
<dbReference type="SUPFAM" id="SSF81330">
    <property type="entry name" value="Gated mechanosensitive channel"/>
    <property type="match status" value="1"/>
</dbReference>
<keyword evidence="11" id="KW-1185">Reference proteome</keyword>
<dbReference type="Gene3D" id="1.10.1200.120">
    <property type="entry name" value="Large-conductance mechanosensitive channel, MscL, domain 1"/>
    <property type="match status" value="1"/>
</dbReference>
<dbReference type="EMBL" id="SDMQ01000001">
    <property type="protein sequence ID" value="TBT88407.1"/>
    <property type="molecule type" value="Genomic_DNA"/>
</dbReference>
<evidence type="ECO:0000313" key="11">
    <source>
        <dbReference type="Proteomes" id="UP000292373"/>
    </source>
</evidence>
<evidence type="ECO:0000313" key="10">
    <source>
        <dbReference type="EMBL" id="TBT88407.1"/>
    </source>
</evidence>
<evidence type="ECO:0000256" key="9">
    <source>
        <dbReference type="SAM" id="Phobius"/>
    </source>
</evidence>
<dbReference type="Proteomes" id="UP000292373">
    <property type="component" value="Unassembled WGS sequence"/>
</dbReference>